<evidence type="ECO:0000313" key="5">
    <source>
        <dbReference type="Proteomes" id="UP000192920"/>
    </source>
</evidence>
<dbReference type="EMBL" id="FXAG01000014">
    <property type="protein sequence ID" value="SMF32510.1"/>
    <property type="molecule type" value="Genomic_DNA"/>
</dbReference>
<organism evidence="3 5">
    <name type="scientific">Pseudogulbenkiania subflava DSM 22618</name>
    <dbReference type="NCBI Taxonomy" id="1123014"/>
    <lineage>
        <taxon>Bacteria</taxon>
        <taxon>Pseudomonadati</taxon>
        <taxon>Pseudomonadota</taxon>
        <taxon>Betaproteobacteria</taxon>
        <taxon>Neisseriales</taxon>
        <taxon>Chromobacteriaceae</taxon>
        <taxon>Pseudogulbenkiania</taxon>
    </lineage>
</organism>
<reference evidence="5" key="2">
    <citation type="submission" date="2017-04" db="EMBL/GenBank/DDBJ databases">
        <authorList>
            <person name="Varghese N."/>
            <person name="Submissions S."/>
        </authorList>
    </citation>
    <scope>NUCLEOTIDE SEQUENCE [LARGE SCALE GENOMIC DNA]</scope>
    <source>
        <strain evidence="5">DSM 22618</strain>
    </source>
</reference>
<feature type="signal peptide" evidence="1">
    <location>
        <begin position="1"/>
        <end position="24"/>
    </location>
</feature>
<dbReference type="EMBL" id="FXAG01000009">
    <property type="protein sequence ID" value="SMF23159.1"/>
    <property type="molecule type" value="Genomic_DNA"/>
</dbReference>
<evidence type="ECO:0000313" key="3">
    <source>
        <dbReference type="EMBL" id="SMF32510.1"/>
    </source>
</evidence>
<dbReference type="AlphaFoldDB" id="A0A1Y6BX60"/>
<dbReference type="InterPro" id="IPR018740">
    <property type="entry name" value="DUF2282_membr"/>
</dbReference>
<evidence type="ECO:0000256" key="1">
    <source>
        <dbReference type="SAM" id="SignalP"/>
    </source>
</evidence>
<evidence type="ECO:0000313" key="2">
    <source>
        <dbReference type="EMBL" id="SMF23159.1"/>
    </source>
</evidence>
<evidence type="ECO:0000313" key="4">
    <source>
        <dbReference type="EMBL" id="SMF47592.1"/>
    </source>
</evidence>
<reference evidence="3" key="1">
    <citation type="submission" date="2017-04" db="EMBL/GenBank/DDBJ databases">
        <authorList>
            <person name="Afonso C.L."/>
            <person name="Miller P.J."/>
            <person name="Scott M.A."/>
            <person name="Spackman E."/>
            <person name="Goraichik I."/>
            <person name="Dimitrov K.M."/>
            <person name="Suarez D.L."/>
            <person name="Swayne D.E."/>
        </authorList>
    </citation>
    <scope>NUCLEOTIDE SEQUENCE [LARGE SCALE GENOMIC DNA]</scope>
    <source>
        <strain evidence="3">DSM 22618</strain>
    </source>
</reference>
<gene>
    <name evidence="2" type="ORF">SAMN02745746_02024</name>
    <name evidence="3" type="ORF">SAMN02745746_02572</name>
    <name evidence="4" type="ORF">SAMN02745746_03501</name>
</gene>
<protein>
    <submittedName>
        <fullName evidence="3">Uncharacterized membrane protein</fullName>
    </submittedName>
</protein>
<accession>A0A1Y6BX60</accession>
<keyword evidence="1" id="KW-0732">Signal</keyword>
<name>A0A1Y6BX60_9NEIS</name>
<dbReference type="Proteomes" id="UP000192920">
    <property type="component" value="Unassembled WGS sequence"/>
</dbReference>
<feature type="chain" id="PRO_5015073055" evidence="1">
    <location>
        <begin position="25"/>
        <end position="91"/>
    </location>
</feature>
<dbReference type="RefSeq" id="WP_234985940.1">
    <property type="nucleotide sequence ID" value="NZ_FXAG01000009.1"/>
</dbReference>
<dbReference type="Pfam" id="PF10048">
    <property type="entry name" value="DUF2282"/>
    <property type="match status" value="1"/>
</dbReference>
<keyword evidence="5" id="KW-1185">Reference proteome</keyword>
<proteinExistence type="predicted"/>
<dbReference type="STRING" id="1123014.SAMN02745746_02024"/>
<sequence>MQSQNVIKAALALSLIGLAAGGQAAEKKMEQPEKKMEQCYGVNAAYKNDCKAPGHSCAGQATKARDPNSFVAMPAGLCNKIEGGSTKPKES</sequence>
<dbReference type="EMBL" id="FXAG01000024">
    <property type="protein sequence ID" value="SMF47592.1"/>
    <property type="molecule type" value="Genomic_DNA"/>
</dbReference>